<evidence type="ECO:0000313" key="2">
    <source>
        <dbReference type="Proteomes" id="UP001140094"/>
    </source>
</evidence>
<reference evidence="1" key="1">
    <citation type="submission" date="2022-07" db="EMBL/GenBank/DDBJ databases">
        <title>Phylogenomic reconstructions and comparative analyses of Kickxellomycotina fungi.</title>
        <authorList>
            <person name="Reynolds N.K."/>
            <person name="Stajich J.E."/>
            <person name="Barry K."/>
            <person name="Grigoriev I.V."/>
            <person name="Crous P."/>
            <person name="Smith M.E."/>
        </authorList>
    </citation>
    <scope>NUCLEOTIDE SEQUENCE</scope>
    <source>
        <strain evidence="1">NRRL 1565</strain>
    </source>
</reference>
<dbReference type="Proteomes" id="UP001140094">
    <property type="component" value="Unassembled WGS sequence"/>
</dbReference>
<organism evidence="1 2">
    <name type="scientific">Coemansia guatemalensis</name>
    <dbReference type="NCBI Taxonomy" id="2761395"/>
    <lineage>
        <taxon>Eukaryota</taxon>
        <taxon>Fungi</taxon>
        <taxon>Fungi incertae sedis</taxon>
        <taxon>Zoopagomycota</taxon>
        <taxon>Kickxellomycotina</taxon>
        <taxon>Kickxellomycetes</taxon>
        <taxon>Kickxellales</taxon>
        <taxon>Kickxellaceae</taxon>
        <taxon>Coemansia</taxon>
    </lineage>
</organism>
<comment type="caution">
    <text evidence="1">The sequence shown here is derived from an EMBL/GenBank/DDBJ whole genome shotgun (WGS) entry which is preliminary data.</text>
</comment>
<proteinExistence type="predicted"/>
<dbReference type="OrthoDB" id="5653300at2759"/>
<name>A0A9W8HS88_9FUNG</name>
<keyword evidence="2" id="KW-1185">Reference proteome</keyword>
<accession>A0A9W8HS88</accession>
<protein>
    <submittedName>
        <fullName evidence="1">Uncharacterized protein</fullName>
    </submittedName>
</protein>
<sequence>IMDGDQFNQFVATMTALPDRQGWKFTDFKGIVSPLIPAEQKNNPKFAPDAVNWLVNANRLLTTANCPAKWKVTLAAIYIFSCDEPSSHPSLNFWRGSSQG</sequence>
<dbReference type="AlphaFoldDB" id="A0A9W8HS88"/>
<evidence type="ECO:0000313" key="1">
    <source>
        <dbReference type="EMBL" id="KAJ2800554.1"/>
    </source>
</evidence>
<dbReference type="EMBL" id="JANBUO010000963">
    <property type="protein sequence ID" value="KAJ2800554.1"/>
    <property type="molecule type" value="Genomic_DNA"/>
</dbReference>
<gene>
    <name evidence="1" type="ORF">H4R20_004017</name>
</gene>
<feature type="non-terminal residue" evidence="1">
    <location>
        <position position="1"/>
    </location>
</feature>